<organism evidence="1 2">
    <name type="scientific">Cuscuta epithymum</name>
    <dbReference type="NCBI Taxonomy" id="186058"/>
    <lineage>
        <taxon>Eukaryota</taxon>
        <taxon>Viridiplantae</taxon>
        <taxon>Streptophyta</taxon>
        <taxon>Embryophyta</taxon>
        <taxon>Tracheophyta</taxon>
        <taxon>Spermatophyta</taxon>
        <taxon>Magnoliopsida</taxon>
        <taxon>eudicotyledons</taxon>
        <taxon>Gunneridae</taxon>
        <taxon>Pentapetalae</taxon>
        <taxon>asterids</taxon>
        <taxon>lamiids</taxon>
        <taxon>Solanales</taxon>
        <taxon>Convolvulaceae</taxon>
        <taxon>Cuscuteae</taxon>
        <taxon>Cuscuta</taxon>
        <taxon>Cuscuta subgen. Cuscuta</taxon>
    </lineage>
</organism>
<dbReference type="PANTHER" id="PTHR32278">
    <property type="entry name" value="F-BOX DOMAIN-CONTAINING PROTEIN"/>
    <property type="match status" value="1"/>
</dbReference>
<gene>
    <name evidence="1" type="ORF">CEPIT_LOCUS9164</name>
</gene>
<accession>A0AAV0CW30</accession>
<evidence type="ECO:0000313" key="2">
    <source>
        <dbReference type="Proteomes" id="UP001152523"/>
    </source>
</evidence>
<evidence type="ECO:0000313" key="1">
    <source>
        <dbReference type="EMBL" id="CAH9085076.1"/>
    </source>
</evidence>
<dbReference type="Proteomes" id="UP001152523">
    <property type="component" value="Unassembled WGS sequence"/>
</dbReference>
<protein>
    <submittedName>
        <fullName evidence="1">Uncharacterized protein</fullName>
    </submittedName>
</protein>
<comment type="caution">
    <text evidence="1">The sequence shown here is derived from an EMBL/GenBank/DDBJ whole genome shotgun (WGS) entry which is preliminary data.</text>
</comment>
<dbReference type="AlphaFoldDB" id="A0AAV0CW30"/>
<dbReference type="EMBL" id="CAMAPF010000049">
    <property type="protein sequence ID" value="CAH9085076.1"/>
    <property type="molecule type" value="Genomic_DNA"/>
</dbReference>
<dbReference type="PANTHER" id="PTHR32278:SF116">
    <property type="entry name" value="F-BOX PROTEIN PP2-B10-LIKE"/>
    <property type="match status" value="1"/>
</dbReference>
<name>A0AAV0CW30_9ASTE</name>
<sequence length="161" mass="18385">MYMEQELICSRRRGVAVVKTMDGRKFDIFGRISSEKLSKETHYSTYLVHRLSPKHGHCDLSFKGVCRFVDNEGRDEAESRVWPYYVPSTVSRDDGWLETKIGSFFNVGGNLGDVEPCLFSVMLQCHRFLSVLGLEFRAGTTSGGMADWGFCEEFLEEKAKF</sequence>
<keyword evidence="2" id="KW-1185">Reference proteome</keyword>
<dbReference type="Pfam" id="PF14299">
    <property type="entry name" value="PP2"/>
    <property type="match status" value="1"/>
</dbReference>
<proteinExistence type="predicted"/>
<reference evidence="1" key="1">
    <citation type="submission" date="2022-07" db="EMBL/GenBank/DDBJ databases">
        <authorList>
            <person name="Macas J."/>
            <person name="Novak P."/>
            <person name="Neumann P."/>
        </authorList>
    </citation>
    <scope>NUCLEOTIDE SEQUENCE</scope>
</reference>
<dbReference type="InterPro" id="IPR025886">
    <property type="entry name" value="PP2-like"/>
</dbReference>